<dbReference type="InParanoid" id="A0A7M7GE02"/>
<evidence type="ECO:0000256" key="2">
    <source>
        <dbReference type="ARBA" id="ARBA00022741"/>
    </source>
</evidence>
<dbReference type="Gene3D" id="2.60.120.320">
    <property type="entry name" value="Thiamin pyrophosphokinase, thiamin-binding domain"/>
    <property type="match status" value="1"/>
</dbReference>
<feature type="domain" description="Thiamin pyrophosphokinase thiamin-binding" evidence="5">
    <location>
        <begin position="190"/>
        <end position="261"/>
    </location>
</feature>
<dbReference type="SUPFAM" id="SSF63999">
    <property type="entry name" value="Thiamin pyrophosphokinase, catalytic domain"/>
    <property type="match status" value="1"/>
</dbReference>
<dbReference type="CDD" id="cd07995">
    <property type="entry name" value="TPK"/>
    <property type="match status" value="1"/>
</dbReference>
<reference evidence="6" key="1">
    <citation type="submission" date="2021-01" db="UniProtKB">
        <authorList>
            <consortium name="EnsemblMetazoa"/>
        </authorList>
    </citation>
    <scope>IDENTIFICATION</scope>
</reference>
<accession>A0A7M7GE02</accession>
<dbReference type="SMART" id="SM00983">
    <property type="entry name" value="TPK_B1_binding"/>
    <property type="match status" value="1"/>
</dbReference>
<keyword evidence="4" id="KW-0067">ATP-binding</keyword>
<proteinExistence type="predicted"/>
<dbReference type="Pfam" id="PF04263">
    <property type="entry name" value="TPK_catalytic"/>
    <property type="match status" value="1"/>
</dbReference>
<dbReference type="PANTHER" id="PTHR13622:SF8">
    <property type="entry name" value="THIAMIN PYROPHOSPHOKINASE 1"/>
    <property type="match status" value="1"/>
</dbReference>
<dbReference type="Proteomes" id="UP000002358">
    <property type="component" value="Chromosome 1"/>
</dbReference>
<dbReference type="SMR" id="A0A7M7GE02"/>
<keyword evidence="3" id="KW-0418">Kinase</keyword>
<dbReference type="Gene3D" id="3.40.50.10240">
    <property type="entry name" value="Thiamin pyrophosphokinase, catalytic domain"/>
    <property type="match status" value="1"/>
</dbReference>
<keyword evidence="1" id="KW-0808">Transferase</keyword>
<evidence type="ECO:0000313" key="6">
    <source>
        <dbReference type="EnsemblMetazoa" id="XP_003427801"/>
    </source>
</evidence>
<sequence length="294" mass="33727">MQNDNAQKVKIWDPLNVFRCPADYNHAVVVLNRPIRLGYDMVFRLWNKAKVTVTVDGGTNRWMNYLGEEQTENLLQGKCKDYLPTLVTGDMDSIEPELLQKMEKIEGTKVIRTPDQNQTDYTKALTQLQLYASANDIHLDGIIVLAETSGRFDHIVANINTLYKTKNIVDPQTEIIQLASNSLTWLLKAGRHKILIPDKLVVQKCWCALVPFGNSSSRVSTTGLRWNLSKKKFILPFLYVIPASHTIYENNSISIKKKLDVYYGDGNIRHSHGIRWHGEHLQHVQRQFRSDSHD</sequence>
<organism evidence="6 7">
    <name type="scientific">Nasonia vitripennis</name>
    <name type="common">Parasitic wasp</name>
    <dbReference type="NCBI Taxonomy" id="7425"/>
    <lineage>
        <taxon>Eukaryota</taxon>
        <taxon>Metazoa</taxon>
        <taxon>Ecdysozoa</taxon>
        <taxon>Arthropoda</taxon>
        <taxon>Hexapoda</taxon>
        <taxon>Insecta</taxon>
        <taxon>Pterygota</taxon>
        <taxon>Neoptera</taxon>
        <taxon>Endopterygota</taxon>
        <taxon>Hymenoptera</taxon>
        <taxon>Apocrita</taxon>
        <taxon>Proctotrupomorpha</taxon>
        <taxon>Chalcidoidea</taxon>
        <taxon>Pteromalidae</taxon>
        <taxon>Pteromalinae</taxon>
        <taxon>Nasonia</taxon>
    </lineage>
</organism>
<dbReference type="GO" id="GO:0030975">
    <property type="term" value="F:thiamine binding"/>
    <property type="evidence" value="ECO:0007669"/>
    <property type="project" value="InterPro"/>
</dbReference>
<dbReference type="AlphaFoldDB" id="A0A7M7GE02"/>
<dbReference type="InterPro" id="IPR007373">
    <property type="entry name" value="Thiamin_PyroPKinase_B1-bd"/>
</dbReference>
<dbReference type="GO" id="GO:0009229">
    <property type="term" value="P:thiamine diphosphate biosynthetic process"/>
    <property type="evidence" value="ECO:0007669"/>
    <property type="project" value="InterPro"/>
</dbReference>
<dbReference type="PANTHER" id="PTHR13622">
    <property type="entry name" value="THIAMIN PYROPHOSPHOKINASE"/>
    <property type="match status" value="1"/>
</dbReference>
<name>A0A7M7GE02_NASVI</name>
<dbReference type="InterPro" id="IPR006282">
    <property type="entry name" value="Thi_PPkinase"/>
</dbReference>
<dbReference type="GO" id="GO:0004788">
    <property type="term" value="F:thiamine diphosphokinase activity"/>
    <property type="evidence" value="ECO:0007669"/>
    <property type="project" value="InterPro"/>
</dbReference>
<dbReference type="OrthoDB" id="25149at2759"/>
<dbReference type="InterPro" id="IPR007371">
    <property type="entry name" value="TPK_catalytic"/>
</dbReference>
<dbReference type="InterPro" id="IPR036759">
    <property type="entry name" value="TPK_catalytic_sf"/>
</dbReference>
<dbReference type="Pfam" id="PF04265">
    <property type="entry name" value="TPK_B1_binding"/>
    <property type="match status" value="1"/>
</dbReference>
<keyword evidence="2" id="KW-0547">Nucleotide-binding</keyword>
<dbReference type="GO" id="GO:0016301">
    <property type="term" value="F:kinase activity"/>
    <property type="evidence" value="ECO:0007669"/>
    <property type="project" value="UniProtKB-KW"/>
</dbReference>
<dbReference type="NCBIfam" id="TIGR01378">
    <property type="entry name" value="thi_PPkinase"/>
    <property type="match status" value="1"/>
</dbReference>
<protein>
    <recommendedName>
        <fullName evidence="5">Thiamin pyrophosphokinase thiamin-binding domain-containing protein</fullName>
    </recommendedName>
</protein>
<evidence type="ECO:0000313" key="7">
    <source>
        <dbReference type="Proteomes" id="UP000002358"/>
    </source>
</evidence>
<keyword evidence="7" id="KW-1185">Reference proteome</keyword>
<dbReference type="RefSeq" id="XP_003427801.1">
    <property type="nucleotide sequence ID" value="XM_003427753.5"/>
</dbReference>
<evidence type="ECO:0000259" key="5">
    <source>
        <dbReference type="SMART" id="SM00983"/>
    </source>
</evidence>
<dbReference type="GeneID" id="100118597"/>
<evidence type="ECO:0000256" key="1">
    <source>
        <dbReference type="ARBA" id="ARBA00022679"/>
    </source>
</evidence>
<dbReference type="EnsemblMetazoa" id="XM_003427753">
    <property type="protein sequence ID" value="XP_003427801"/>
    <property type="gene ID" value="LOC100118597"/>
</dbReference>
<evidence type="ECO:0000256" key="4">
    <source>
        <dbReference type="ARBA" id="ARBA00022840"/>
    </source>
</evidence>
<dbReference type="InterPro" id="IPR036371">
    <property type="entry name" value="TPK_B1-bd_sf"/>
</dbReference>
<dbReference type="SUPFAM" id="SSF63862">
    <property type="entry name" value="Thiamin pyrophosphokinase, substrate-binding domain"/>
    <property type="match status" value="1"/>
</dbReference>
<evidence type="ECO:0000256" key="3">
    <source>
        <dbReference type="ARBA" id="ARBA00022777"/>
    </source>
</evidence>
<dbReference type="GO" id="GO:0005524">
    <property type="term" value="F:ATP binding"/>
    <property type="evidence" value="ECO:0007669"/>
    <property type="project" value="UniProtKB-KW"/>
</dbReference>
<dbReference type="GO" id="GO:0006772">
    <property type="term" value="P:thiamine metabolic process"/>
    <property type="evidence" value="ECO:0007669"/>
    <property type="project" value="InterPro"/>
</dbReference>
<dbReference type="FunCoup" id="A0A7M7GE02">
    <property type="interactions" value="436"/>
</dbReference>